<evidence type="ECO:0000256" key="2">
    <source>
        <dbReference type="SAM" id="MobiDB-lite"/>
    </source>
</evidence>
<sequence length="272" mass="28968">MAARLLLRQRAMAPVTATLLAGGIALYPTVAHAEAPASLQSKKPIYDDYDAPPTTATIPDLAKAAPPSQTSTTSAITAMITGNSTTTPSEETTTAPSHPRSPTPTDRLAGQIRLARLWLYARASSAENQVDHLLTRAFDAEASVAGTLSSLAPPPESGERLMPGAVYVLVSSMAGSIFVRNRNILLRAAGPLGFGVAAAWALLPVTMGNVSSLLWEYERRFPAVADAHLKTREGIERGVRFAKVHARLGVEKVEETVHDAREAVEGWVRKGK</sequence>
<gene>
    <name evidence="3" type="ORF">NKR19_g4319</name>
</gene>
<name>A0AA38RRG4_9PEZI</name>
<organism evidence="3 4">
    <name type="scientific">Coniochaeta hoffmannii</name>
    <dbReference type="NCBI Taxonomy" id="91930"/>
    <lineage>
        <taxon>Eukaryota</taxon>
        <taxon>Fungi</taxon>
        <taxon>Dikarya</taxon>
        <taxon>Ascomycota</taxon>
        <taxon>Pezizomycotina</taxon>
        <taxon>Sordariomycetes</taxon>
        <taxon>Sordariomycetidae</taxon>
        <taxon>Coniochaetales</taxon>
        <taxon>Coniochaetaceae</taxon>
        <taxon>Coniochaeta</taxon>
    </lineage>
</organism>
<proteinExistence type="predicted"/>
<dbReference type="Proteomes" id="UP001174691">
    <property type="component" value="Unassembled WGS sequence"/>
</dbReference>
<comment type="subunit">
    <text evidence="1">Component of the mitochondrial contact site and cristae organizing system (MICOS) complex.</text>
</comment>
<evidence type="ECO:0000313" key="4">
    <source>
        <dbReference type="Proteomes" id="UP001174691"/>
    </source>
</evidence>
<comment type="function">
    <text evidence="1">Component of the MICOS complex, a large protein complex of the mitochondrial inner membrane that plays crucial roles in the maintenance of crista junctions, inner membrane architecture, and formation of contact sites to the outer membrane.</text>
</comment>
<keyword evidence="4" id="KW-1185">Reference proteome</keyword>
<dbReference type="GO" id="GO:0044284">
    <property type="term" value="C:mitochondrial crista junction"/>
    <property type="evidence" value="ECO:0007669"/>
    <property type="project" value="TreeGrafter"/>
</dbReference>
<dbReference type="InterPro" id="IPR019166">
    <property type="entry name" value="MIC26/MIC27"/>
</dbReference>
<comment type="caution">
    <text evidence="3">The sequence shown here is derived from an EMBL/GenBank/DDBJ whole genome shotgun (WGS) entry which is preliminary data.</text>
</comment>
<keyword evidence="1" id="KW-0496">Mitochondrion</keyword>
<dbReference type="InterPro" id="IPR033181">
    <property type="entry name" value="Mic26_fungi"/>
</dbReference>
<dbReference type="PANTHER" id="PTHR28268">
    <property type="entry name" value="MICOS SUBUNIT MIC26"/>
    <property type="match status" value="1"/>
</dbReference>
<dbReference type="AlphaFoldDB" id="A0AA38RRG4"/>
<dbReference type="EMBL" id="JANBVN010000053">
    <property type="protein sequence ID" value="KAJ9155944.1"/>
    <property type="molecule type" value="Genomic_DNA"/>
</dbReference>
<reference evidence="3" key="1">
    <citation type="submission" date="2022-07" db="EMBL/GenBank/DDBJ databases">
        <title>Fungi with potential for degradation of polypropylene.</title>
        <authorList>
            <person name="Gostincar C."/>
        </authorList>
    </citation>
    <scope>NUCLEOTIDE SEQUENCE</scope>
    <source>
        <strain evidence="3">EXF-13287</strain>
    </source>
</reference>
<accession>A0AA38RRG4</accession>
<feature type="compositionally biased region" description="Low complexity" evidence="2">
    <location>
        <begin position="82"/>
        <end position="97"/>
    </location>
</feature>
<keyword evidence="1" id="KW-0999">Mitochondrion inner membrane</keyword>
<protein>
    <recommendedName>
        <fullName evidence="1">MICOS complex subunit</fullName>
    </recommendedName>
</protein>
<comment type="subcellular location">
    <subcellularLocation>
        <location evidence="1">Mitochondrion inner membrane</location>
    </subcellularLocation>
</comment>
<keyword evidence="1" id="KW-0472">Membrane</keyword>
<dbReference type="GO" id="GO:0061617">
    <property type="term" value="C:MICOS complex"/>
    <property type="evidence" value="ECO:0007669"/>
    <property type="project" value="UniProtKB-UniRule"/>
</dbReference>
<dbReference type="PANTHER" id="PTHR28268:SF1">
    <property type="entry name" value="MICOS SUBUNIT MIC26"/>
    <property type="match status" value="1"/>
</dbReference>
<evidence type="ECO:0000313" key="3">
    <source>
        <dbReference type="EMBL" id="KAJ9155944.1"/>
    </source>
</evidence>
<feature type="region of interest" description="Disordered" evidence="2">
    <location>
        <begin position="82"/>
        <end position="107"/>
    </location>
</feature>
<dbReference type="Pfam" id="PF09769">
    <property type="entry name" value="ApoO"/>
    <property type="match status" value="1"/>
</dbReference>
<dbReference type="GO" id="GO:0042407">
    <property type="term" value="P:cristae formation"/>
    <property type="evidence" value="ECO:0007669"/>
    <property type="project" value="InterPro"/>
</dbReference>
<evidence type="ECO:0000256" key="1">
    <source>
        <dbReference type="RuleBase" id="RU363021"/>
    </source>
</evidence>